<sequence length="97" mass="11172">MHKVIIEKDLEDIVPIFIQSRREDIKNIEALLENGDFGAIKKIGHSMKGVGGGYGFDFISEIGFRLEQKSDQNDRSSVQILTKMLEEYLDHIQIEYE</sequence>
<dbReference type="Proteomes" id="UP000027946">
    <property type="component" value="Unassembled WGS sequence"/>
</dbReference>
<dbReference type="Pfam" id="PF01627">
    <property type="entry name" value="Hpt"/>
    <property type="match status" value="1"/>
</dbReference>
<dbReference type="eggNOG" id="COG2198">
    <property type="taxonomic scope" value="Bacteria"/>
</dbReference>
<dbReference type="OrthoDB" id="9792360at2"/>
<feature type="domain" description="HPt" evidence="2">
    <location>
        <begin position="6"/>
        <end position="97"/>
    </location>
</feature>
<evidence type="ECO:0000313" key="4">
    <source>
        <dbReference type="Proteomes" id="UP000027946"/>
    </source>
</evidence>
<organism evidence="3 4">
    <name type="scientific">Peptoclostridium litorale DSM 5388</name>
    <dbReference type="NCBI Taxonomy" id="1121324"/>
    <lineage>
        <taxon>Bacteria</taxon>
        <taxon>Bacillati</taxon>
        <taxon>Bacillota</taxon>
        <taxon>Clostridia</taxon>
        <taxon>Peptostreptococcales</taxon>
        <taxon>Peptoclostridiaceae</taxon>
        <taxon>Peptoclostridium</taxon>
    </lineage>
</organism>
<evidence type="ECO:0000313" key="3">
    <source>
        <dbReference type="EMBL" id="KDR95607.1"/>
    </source>
</evidence>
<comment type="caution">
    <text evidence="3">The sequence shown here is derived from an EMBL/GenBank/DDBJ whole genome shotgun (WGS) entry which is preliminary data.</text>
</comment>
<dbReference type="InterPro" id="IPR036641">
    <property type="entry name" value="HPT_dom_sf"/>
</dbReference>
<gene>
    <name evidence="3" type="ORF">CLIT_10c03340</name>
</gene>
<accession>A0A069RN79</accession>
<dbReference type="Gene3D" id="1.20.120.160">
    <property type="entry name" value="HPT domain"/>
    <property type="match status" value="1"/>
</dbReference>
<dbReference type="GO" id="GO:0000160">
    <property type="term" value="P:phosphorelay signal transduction system"/>
    <property type="evidence" value="ECO:0007669"/>
    <property type="project" value="InterPro"/>
</dbReference>
<feature type="modified residue" description="Phosphohistidine" evidence="1">
    <location>
        <position position="45"/>
    </location>
</feature>
<dbReference type="STRING" id="1121324.CLIT_10c03340"/>
<evidence type="ECO:0000256" key="1">
    <source>
        <dbReference type="PROSITE-ProRule" id="PRU00110"/>
    </source>
</evidence>
<reference evidence="3 4" key="1">
    <citation type="submission" date="2014-03" db="EMBL/GenBank/DDBJ databases">
        <title>Genome sequence of Clostridium litorale W6, DSM 5388.</title>
        <authorList>
            <person name="Poehlein A."/>
            <person name="Jagirdar A."/>
            <person name="Khonsari B."/>
            <person name="Chibani C.M."/>
            <person name="Gutierrez Gutierrez D.A."/>
            <person name="Davydova E."/>
            <person name="Alghaithi H.S."/>
            <person name="Nair K.P."/>
            <person name="Dhamotharan K."/>
            <person name="Chandran L."/>
            <person name="G W."/>
            <person name="Daniel R."/>
        </authorList>
    </citation>
    <scope>NUCLEOTIDE SEQUENCE [LARGE SCALE GENOMIC DNA]</scope>
    <source>
        <strain evidence="3 4">W6</strain>
    </source>
</reference>
<dbReference type="InterPro" id="IPR008207">
    <property type="entry name" value="Sig_transdc_His_kin_Hpt_dom"/>
</dbReference>
<dbReference type="RefSeq" id="WP_038263984.1">
    <property type="nucleotide sequence ID" value="NZ_FSRH01000006.1"/>
</dbReference>
<evidence type="ECO:0000259" key="2">
    <source>
        <dbReference type="PROSITE" id="PS50894"/>
    </source>
</evidence>
<proteinExistence type="predicted"/>
<dbReference type="PROSITE" id="PS50894">
    <property type="entry name" value="HPT"/>
    <property type="match status" value="1"/>
</dbReference>
<dbReference type="AlphaFoldDB" id="A0A069RN79"/>
<dbReference type="SUPFAM" id="SSF47226">
    <property type="entry name" value="Histidine-containing phosphotransfer domain, HPT domain"/>
    <property type="match status" value="1"/>
</dbReference>
<protein>
    <recommendedName>
        <fullName evidence="2">HPt domain-containing protein</fullName>
    </recommendedName>
</protein>
<keyword evidence="1" id="KW-0597">Phosphoprotein</keyword>
<keyword evidence="4" id="KW-1185">Reference proteome</keyword>
<name>A0A069RN79_PEPLI</name>
<dbReference type="EMBL" id="JJMM01000010">
    <property type="protein sequence ID" value="KDR95607.1"/>
    <property type="molecule type" value="Genomic_DNA"/>
</dbReference>